<dbReference type="Proteomes" id="UP000051952">
    <property type="component" value="Unassembled WGS sequence"/>
</dbReference>
<organism evidence="1 2">
    <name type="scientific">Bodo saltans</name>
    <name type="common">Flagellated protozoan</name>
    <dbReference type="NCBI Taxonomy" id="75058"/>
    <lineage>
        <taxon>Eukaryota</taxon>
        <taxon>Discoba</taxon>
        <taxon>Euglenozoa</taxon>
        <taxon>Kinetoplastea</taxon>
        <taxon>Metakinetoplastina</taxon>
        <taxon>Eubodonida</taxon>
        <taxon>Bodonidae</taxon>
        <taxon>Bodo</taxon>
    </lineage>
</organism>
<keyword evidence="2" id="KW-1185">Reference proteome</keyword>
<feature type="non-terminal residue" evidence="1">
    <location>
        <position position="1"/>
    </location>
</feature>
<dbReference type="AlphaFoldDB" id="A0A0S4J582"/>
<feature type="non-terminal residue" evidence="1">
    <location>
        <position position="209"/>
    </location>
</feature>
<evidence type="ECO:0000313" key="1">
    <source>
        <dbReference type="EMBL" id="CUG86567.1"/>
    </source>
</evidence>
<dbReference type="VEuPathDB" id="TriTrypDB:BSAL_93785"/>
<gene>
    <name evidence="1" type="ORF">BSAL_93785</name>
</gene>
<sequence>STNIQRRCFDDTENHVRHLSHQPKAGHFAAGLRVQIPSCKWLLRLGAKVDTMIQIAHPNDYVVDAKLIGFEEQFPPIESCRSFKPLRIAINFCRDLRAACSFIPRSAKASVKVQLLVVTPPQRFHGYFDLFYDRKMTEHESENLRVVLANVMASWFPFNAMVNAFDRVSRYEFDGPLAASEIGLPESTKDKALVKKKTFGCTFLKTANG</sequence>
<dbReference type="EMBL" id="CYKH01001334">
    <property type="protein sequence ID" value="CUG86567.1"/>
    <property type="molecule type" value="Genomic_DNA"/>
</dbReference>
<protein>
    <submittedName>
        <fullName evidence="1">Uncharacterized protein</fullName>
    </submittedName>
</protein>
<accession>A0A0S4J582</accession>
<evidence type="ECO:0000313" key="2">
    <source>
        <dbReference type="Proteomes" id="UP000051952"/>
    </source>
</evidence>
<name>A0A0S4J582_BODSA</name>
<proteinExistence type="predicted"/>
<reference evidence="2" key="1">
    <citation type="submission" date="2015-09" db="EMBL/GenBank/DDBJ databases">
        <authorList>
            <consortium name="Pathogen Informatics"/>
        </authorList>
    </citation>
    <scope>NUCLEOTIDE SEQUENCE [LARGE SCALE GENOMIC DNA]</scope>
    <source>
        <strain evidence="2">Lake Konstanz</strain>
    </source>
</reference>